<organism evidence="3 4">
    <name type="scientific">Marchantia polymorpha subsp. ruderalis</name>
    <dbReference type="NCBI Taxonomy" id="1480154"/>
    <lineage>
        <taxon>Eukaryota</taxon>
        <taxon>Viridiplantae</taxon>
        <taxon>Streptophyta</taxon>
        <taxon>Embryophyta</taxon>
        <taxon>Marchantiophyta</taxon>
        <taxon>Marchantiopsida</taxon>
        <taxon>Marchantiidae</taxon>
        <taxon>Marchantiales</taxon>
        <taxon>Marchantiaceae</taxon>
        <taxon>Marchantia</taxon>
    </lineage>
</organism>
<dbReference type="InterPro" id="IPR005174">
    <property type="entry name" value="KIB1-4_b-propeller"/>
</dbReference>
<evidence type="ECO:0000313" key="4">
    <source>
        <dbReference type="Proteomes" id="UP000077202"/>
    </source>
</evidence>
<dbReference type="Proteomes" id="UP000077202">
    <property type="component" value="Unassembled WGS sequence"/>
</dbReference>
<dbReference type="PANTHER" id="PTHR31672:SF7">
    <property type="entry name" value="F-BOX DOMAIN-CONTAINING PROTEIN"/>
    <property type="match status" value="1"/>
</dbReference>
<proteinExistence type="predicted"/>
<dbReference type="Gene3D" id="1.20.1280.50">
    <property type="match status" value="1"/>
</dbReference>
<dbReference type="FunFam" id="1.20.1280.50:FF:000040">
    <property type="entry name" value="protein UNUSUAL FLORAL ORGANS"/>
    <property type="match status" value="1"/>
</dbReference>
<name>A0A176VJV2_MARPO</name>
<evidence type="ECO:0000313" key="3">
    <source>
        <dbReference type="EMBL" id="OAE20837.1"/>
    </source>
</evidence>
<dbReference type="InterPro" id="IPR001810">
    <property type="entry name" value="F-box_dom"/>
</dbReference>
<dbReference type="SMART" id="SM00256">
    <property type="entry name" value="FBOX"/>
    <property type="match status" value="1"/>
</dbReference>
<dbReference type="Pfam" id="PF03478">
    <property type="entry name" value="Beta-prop_KIB1-4"/>
    <property type="match status" value="1"/>
</dbReference>
<dbReference type="EMBL" id="LVLJ01003580">
    <property type="protein sequence ID" value="OAE20837.1"/>
    <property type="molecule type" value="Genomic_DNA"/>
</dbReference>
<comment type="caution">
    <text evidence="3">The sequence shown here is derived from an EMBL/GenBank/DDBJ whole genome shotgun (WGS) entry which is preliminary data.</text>
</comment>
<dbReference type="PROSITE" id="PS50181">
    <property type="entry name" value="FBOX"/>
    <property type="match status" value="1"/>
</dbReference>
<evidence type="ECO:0000256" key="1">
    <source>
        <dbReference type="SAM" id="MobiDB-lite"/>
    </source>
</evidence>
<dbReference type="SUPFAM" id="SSF81383">
    <property type="entry name" value="F-box domain"/>
    <property type="match status" value="1"/>
</dbReference>
<dbReference type="Pfam" id="PF00646">
    <property type="entry name" value="F-box"/>
    <property type="match status" value="1"/>
</dbReference>
<protein>
    <recommendedName>
        <fullName evidence="2">F-box domain-containing protein</fullName>
    </recommendedName>
</protein>
<dbReference type="Gene3D" id="2.120.10.80">
    <property type="entry name" value="Kelch-type beta propeller"/>
    <property type="match status" value="1"/>
</dbReference>
<feature type="region of interest" description="Disordered" evidence="1">
    <location>
        <begin position="35"/>
        <end position="59"/>
    </location>
</feature>
<dbReference type="InterPro" id="IPR015915">
    <property type="entry name" value="Kelch-typ_b-propeller"/>
</dbReference>
<dbReference type="InterPro" id="IPR050796">
    <property type="entry name" value="SCF_F-box_component"/>
</dbReference>
<dbReference type="CDD" id="cd22157">
    <property type="entry name" value="F-box_AtFBW1-like"/>
    <property type="match status" value="1"/>
</dbReference>
<dbReference type="AlphaFoldDB" id="A0A176VJV2"/>
<dbReference type="PANTHER" id="PTHR31672">
    <property type="entry name" value="BNACNNG10540D PROTEIN"/>
    <property type="match status" value="1"/>
</dbReference>
<sequence length="484" mass="54253">MEDHILSPSLEDIIDSSAGILKRLTLLNPVDVEDMATDEDTPGSSSLERGALGRLDGGNGCSTSQAGRLGILRHTSDGTFVSPEFDMDVQEQENVAMDPKVWSELPEHLMDSILAWLPLPSFLRVRSVCKKWNSLVQSPSFLQLCAEVPPQAPFFLMYADLFQQRYAAYDPSLNKWHLLPLSCFLSGPSLSQFVVLAAAGGLLCLGGTSGSVPQGRNGYAVDPMTKADRNLYVSNPITKIRRKLPPMLRMQNPYIVGMVIDSAKKSYKILVAQEGEHLKLQVYDSISNSWELTDSLRRRVALVVGTAYMHGILYCLTFGPGIGVSTYHVDAGCWQDLRARMPPCLTCPQLFENRGCLMMVGGIEEFGSIKSIHVWRLDEAKREWVEVLRMPDNLLHELSSGPPGGHFLFVAHGDHICFTYYRAKEMLMCNLYRNAWWWLPRCTLDDYLDARSVLGFSLEPRDDENAADAETNCSDREEYYDVHE</sequence>
<feature type="domain" description="F-box" evidence="2">
    <location>
        <begin position="99"/>
        <end position="144"/>
    </location>
</feature>
<evidence type="ECO:0000259" key="2">
    <source>
        <dbReference type="PROSITE" id="PS50181"/>
    </source>
</evidence>
<reference evidence="3" key="1">
    <citation type="submission" date="2016-03" db="EMBL/GenBank/DDBJ databases">
        <title>Mechanisms controlling the formation of the plant cell surface in tip-growing cells are functionally conserved among land plants.</title>
        <authorList>
            <person name="Honkanen S."/>
            <person name="Jones V.A."/>
            <person name="Morieri G."/>
            <person name="Champion C."/>
            <person name="Hetherington A.J."/>
            <person name="Kelly S."/>
            <person name="Saint-Marcoux D."/>
            <person name="Proust H."/>
            <person name="Prescott H."/>
            <person name="Dolan L."/>
        </authorList>
    </citation>
    <scope>NUCLEOTIDE SEQUENCE [LARGE SCALE GENOMIC DNA]</scope>
    <source>
        <tissue evidence="3">Whole gametophyte</tissue>
    </source>
</reference>
<dbReference type="SUPFAM" id="SSF117281">
    <property type="entry name" value="Kelch motif"/>
    <property type="match status" value="1"/>
</dbReference>
<keyword evidence="4" id="KW-1185">Reference proteome</keyword>
<accession>A0A176VJV2</accession>
<dbReference type="InterPro" id="IPR036047">
    <property type="entry name" value="F-box-like_dom_sf"/>
</dbReference>
<gene>
    <name evidence="3" type="ORF">AXG93_2964s1140</name>
</gene>